<name>A0A7I8JGJ8_SPIIN</name>
<reference evidence="2 3" key="1">
    <citation type="submission" date="2019-12" db="EMBL/GenBank/DDBJ databases">
        <authorList>
            <person name="Scholz U."/>
            <person name="Mascher M."/>
            <person name="Fiebig A."/>
        </authorList>
    </citation>
    <scope>NUCLEOTIDE SEQUENCE</scope>
</reference>
<accession>A0A7I8JGJ8</accession>
<dbReference type="AlphaFoldDB" id="A0A7I8JGJ8"/>
<feature type="compositionally biased region" description="Acidic residues" evidence="1">
    <location>
        <begin position="54"/>
        <end position="73"/>
    </location>
</feature>
<evidence type="ECO:0000313" key="2">
    <source>
        <dbReference type="EMBL" id="CAA2630013.1"/>
    </source>
</evidence>
<evidence type="ECO:0000313" key="3">
    <source>
        <dbReference type="Proteomes" id="UP001189122"/>
    </source>
</evidence>
<protein>
    <submittedName>
        <fullName evidence="2">Uncharacterized protein</fullName>
    </submittedName>
</protein>
<dbReference type="EMBL" id="LR743599">
    <property type="protein sequence ID" value="CAA2630013.1"/>
    <property type="molecule type" value="Genomic_DNA"/>
</dbReference>
<dbReference type="EMBL" id="CACRZD030000012">
    <property type="protein sequence ID" value="CAA6669256.1"/>
    <property type="molecule type" value="Genomic_DNA"/>
</dbReference>
<evidence type="ECO:0000256" key="1">
    <source>
        <dbReference type="SAM" id="MobiDB-lite"/>
    </source>
</evidence>
<gene>
    <name evidence="2" type="ORF">SI7747_12015651</name>
</gene>
<sequence>MVSPSGVVVTKSDSVVVKPPTDKRLYRMLHLANGLCTVLVHDPEIFPGGRREAEEEGDDEEMEGDDTDVDVDGEEMKKKKKSGVFPTKKVSSLARSHDLGITCSHHSNSIFFINKLLCH</sequence>
<keyword evidence="3" id="KW-1185">Reference proteome</keyword>
<dbReference type="Proteomes" id="UP001189122">
    <property type="component" value="Unassembled WGS sequence"/>
</dbReference>
<feature type="region of interest" description="Disordered" evidence="1">
    <location>
        <begin position="46"/>
        <end position="84"/>
    </location>
</feature>
<dbReference type="Gene3D" id="3.30.830.10">
    <property type="entry name" value="Metalloenzyme, LuxS/M16 peptidase-like"/>
    <property type="match status" value="1"/>
</dbReference>
<proteinExistence type="predicted"/>
<organism evidence="2">
    <name type="scientific">Spirodela intermedia</name>
    <name type="common">Intermediate duckweed</name>
    <dbReference type="NCBI Taxonomy" id="51605"/>
    <lineage>
        <taxon>Eukaryota</taxon>
        <taxon>Viridiplantae</taxon>
        <taxon>Streptophyta</taxon>
        <taxon>Embryophyta</taxon>
        <taxon>Tracheophyta</taxon>
        <taxon>Spermatophyta</taxon>
        <taxon>Magnoliopsida</taxon>
        <taxon>Liliopsida</taxon>
        <taxon>Araceae</taxon>
        <taxon>Lemnoideae</taxon>
        <taxon>Spirodela</taxon>
    </lineage>
</organism>